<gene>
    <name evidence="1" type="ORF">CAQU_06665</name>
</gene>
<dbReference type="SUPFAM" id="SSF46785">
    <property type="entry name" value="Winged helix' DNA-binding domain"/>
    <property type="match status" value="1"/>
</dbReference>
<protein>
    <submittedName>
        <fullName evidence="1">ArsR family transcriptional regulator</fullName>
    </submittedName>
</protein>
<dbReference type="RefSeq" id="WP_075728481.1">
    <property type="nucleotide sequence ID" value="NZ_CP009245.1"/>
</dbReference>
<dbReference type="Gene3D" id="1.10.10.10">
    <property type="entry name" value="Winged helix-like DNA-binding domain superfamily/Winged helix DNA-binding domain"/>
    <property type="match status" value="1"/>
</dbReference>
<name>A0A1L7CG34_9CORY</name>
<evidence type="ECO:0000313" key="1">
    <source>
        <dbReference type="EMBL" id="APT84799.1"/>
    </source>
</evidence>
<dbReference type="Pfam" id="PF12840">
    <property type="entry name" value="HTH_20"/>
    <property type="match status" value="1"/>
</dbReference>
<dbReference type="EMBL" id="CP009245">
    <property type="protein sequence ID" value="APT84799.1"/>
    <property type="molecule type" value="Genomic_DNA"/>
</dbReference>
<organism evidence="1 2">
    <name type="scientific">Corynebacterium aquilae DSM 44791</name>
    <dbReference type="NCBI Taxonomy" id="1431546"/>
    <lineage>
        <taxon>Bacteria</taxon>
        <taxon>Bacillati</taxon>
        <taxon>Actinomycetota</taxon>
        <taxon>Actinomycetes</taxon>
        <taxon>Mycobacteriales</taxon>
        <taxon>Corynebacteriaceae</taxon>
        <taxon>Corynebacterium</taxon>
    </lineage>
</organism>
<keyword evidence="2" id="KW-1185">Reference proteome</keyword>
<sequence length="233" mass="25423">MSTQGANRTVEGDTRQAILRTLLTSGPLTTADISSRLGLAAAGVRRHLDNLTWEELVETCPARQPNKGRGRPAKAFRLTVKGRDRFGHDYDSLASLAVETLRETGGEKAVKEFARKRVKKILQEVNEAVDTESLTPEEKAQRIADVLSRHGYAAEVRATDRGVQLCQHHCPISEVASAHPELCEAEHEALAELFGQHIQPLASIADGHDICTTHIPAKVNGNLIPLTPITHTP</sequence>
<dbReference type="InterPro" id="IPR036388">
    <property type="entry name" value="WH-like_DNA-bd_sf"/>
</dbReference>
<dbReference type="AlphaFoldDB" id="A0A1L7CG34"/>
<dbReference type="CDD" id="cd00090">
    <property type="entry name" value="HTH_ARSR"/>
    <property type="match status" value="1"/>
</dbReference>
<accession>A0A1L7CG34</accession>
<proteinExistence type="predicted"/>
<dbReference type="InterPro" id="IPR011991">
    <property type="entry name" value="ArsR-like_HTH"/>
</dbReference>
<evidence type="ECO:0000313" key="2">
    <source>
        <dbReference type="Proteomes" id="UP000185478"/>
    </source>
</evidence>
<dbReference type="KEGG" id="caqu:CAQU_06665"/>
<reference evidence="1 2" key="1">
    <citation type="submission" date="2014-08" db="EMBL/GenBank/DDBJ databases">
        <title>Complete genome sequence of Corynebacterium aquilae S-613T(T) (=DSM 44791(T)), isolated from the choana of a healthy golden eagle.</title>
        <authorList>
            <person name="Ruckert C."/>
            <person name="Albersmeier A."/>
            <person name="Winkler A."/>
            <person name="Kalinowski J."/>
        </authorList>
    </citation>
    <scope>NUCLEOTIDE SEQUENCE [LARGE SCALE GENOMIC DNA]</scope>
    <source>
        <strain evidence="1 2">S-613</strain>
    </source>
</reference>
<dbReference type="InterPro" id="IPR036390">
    <property type="entry name" value="WH_DNA-bd_sf"/>
</dbReference>
<dbReference type="STRING" id="1431546.CAQU_06665"/>
<dbReference type="Proteomes" id="UP000185478">
    <property type="component" value="Chromosome"/>
</dbReference>
<dbReference type="OrthoDB" id="3375207at2"/>